<gene>
    <name evidence="1" type="ORF">SAMN05444714_2016</name>
</gene>
<evidence type="ECO:0000313" key="1">
    <source>
        <dbReference type="EMBL" id="SFS16593.1"/>
    </source>
</evidence>
<keyword evidence="2" id="KW-1185">Reference proteome</keyword>
<dbReference type="RefSeq" id="WP_131802567.1">
    <property type="nucleotide sequence ID" value="NZ_FOZM01000001.1"/>
</dbReference>
<reference evidence="1 2" key="1">
    <citation type="submission" date="2016-10" db="EMBL/GenBank/DDBJ databases">
        <authorList>
            <person name="de Groot N.N."/>
        </authorList>
    </citation>
    <scope>NUCLEOTIDE SEQUENCE [LARGE SCALE GENOMIC DNA]</scope>
    <source>
        <strain evidence="1 2">DSM 29433</strain>
    </source>
</reference>
<accession>A0A1I6MLM1</accession>
<name>A0A1I6MLM1_9RHOB</name>
<sequence length="88" mass="9340">MSTIESFRISIGFTQPPSGAVNVLRGKPVEGQGGRWVPCVMQVEDGVYCPSLFQVGPGQKQVCAIDMSQQCIHDALMAATALARCAAK</sequence>
<dbReference type="Proteomes" id="UP000198926">
    <property type="component" value="Unassembled WGS sequence"/>
</dbReference>
<dbReference type="AlphaFoldDB" id="A0A1I6MLM1"/>
<evidence type="ECO:0000313" key="2">
    <source>
        <dbReference type="Proteomes" id="UP000198926"/>
    </source>
</evidence>
<dbReference type="OrthoDB" id="7866162at2"/>
<proteinExistence type="predicted"/>
<dbReference type="EMBL" id="FOZM01000001">
    <property type="protein sequence ID" value="SFS16593.1"/>
    <property type="molecule type" value="Genomic_DNA"/>
</dbReference>
<protein>
    <submittedName>
        <fullName evidence="1">Uncharacterized protein</fullName>
    </submittedName>
</protein>
<organism evidence="1 2">
    <name type="scientific">Yoonia litorea</name>
    <dbReference type="NCBI Taxonomy" id="1123755"/>
    <lineage>
        <taxon>Bacteria</taxon>
        <taxon>Pseudomonadati</taxon>
        <taxon>Pseudomonadota</taxon>
        <taxon>Alphaproteobacteria</taxon>
        <taxon>Rhodobacterales</taxon>
        <taxon>Paracoccaceae</taxon>
        <taxon>Yoonia</taxon>
    </lineage>
</organism>